<protein>
    <submittedName>
        <fullName evidence="1">Uncharacterized protein</fullName>
    </submittedName>
</protein>
<evidence type="ECO:0000313" key="1">
    <source>
        <dbReference type="EMBL" id="PWR02040.1"/>
    </source>
</evidence>
<proteinExistence type="predicted"/>
<reference evidence="1 2" key="1">
    <citation type="submission" date="2018-05" db="EMBL/GenBank/DDBJ databases">
        <title>Rhodobacteraceae gen. nov., sp. nov. isolated from sea water.</title>
        <authorList>
            <person name="Ren Y."/>
        </authorList>
    </citation>
    <scope>NUCLEOTIDE SEQUENCE [LARGE SCALE GENOMIC DNA]</scope>
    <source>
        <strain evidence="1 2">TG-679</strain>
    </source>
</reference>
<accession>A0A2V2L9E8</accession>
<organism evidence="1 2">
    <name type="scientific">Meridianimarinicoccus roseus</name>
    <dbReference type="NCBI Taxonomy" id="2072018"/>
    <lineage>
        <taxon>Bacteria</taxon>
        <taxon>Pseudomonadati</taxon>
        <taxon>Pseudomonadota</taxon>
        <taxon>Alphaproteobacteria</taxon>
        <taxon>Rhodobacterales</taxon>
        <taxon>Paracoccaceae</taxon>
        <taxon>Meridianimarinicoccus</taxon>
    </lineage>
</organism>
<dbReference type="Proteomes" id="UP000245680">
    <property type="component" value="Unassembled WGS sequence"/>
</dbReference>
<keyword evidence="2" id="KW-1185">Reference proteome</keyword>
<evidence type="ECO:0000313" key="2">
    <source>
        <dbReference type="Proteomes" id="UP000245680"/>
    </source>
</evidence>
<dbReference type="AlphaFoldDB" id="A0A2V2L9E8"/>
<name>A0A2V2L9E8_9RHOB</name>
<dbReference type="EMBL" id="QGKU01000042">
    <property type="protein sequence ID" value="PWR02040.1"/>
    <property type="molecule type" value="Genomic_DNA"/>
</dbReference>
<gene>
    <name evidence="1" type="ORF">DKT77_13635</name>
</gene>
<sequence>MGPQAVCVNGVFINNSQLPLGTLFLGQDHTQDDFSMQAWDGPSIFELRGGTFTVSRATVGKATQSNEYRALGFGTIAPATVRRMGGTLAGSWHFVPYSSDEPGAAASRLELH</sequence>
<comment type="caution">
    <text evidence="1">The sequence shown here is derived from an EMBL/GenBank/DDBJ whole genome shotgun (WGS) entry which is preliminary data.</text>
</comment>